<evidence type="ECO:0000313" key="6">
    <source>
        <dbReference type="Proteomes" id="UP000821853"/>
    </source>
</evidence>
<evidence type="ECO:0000256" key="3">
    <source>
        <dbReference type="SAM" id="MobiDB-lite"/>
    </source>
</evidence>
<dbReference type="OrthoDB" id="431068at2759"/>
<dbReference type="InterPro" id="IPR000504">
    <property type="entry name" value="RRM_dom"/>
</dbReference>
<feature type="domain" description="RRM" evidence="4">
    <location>
        <begin position="210"/>
        <end position="284"/>
    </location>
</feature>
<dbReference type="AlphaFoldDB" id="A0A9J6GBP8"/>
<dbReference type="InterPro" id="IPR035979">
    <property type="entry name" value="RBD_domain_sf"/>
</dbReference>
<gene>
    <name evidence="5" type="ORF">HPB48_022777</name>
</gene>
<organism evidence="5 6">
    <name type="scientific">Haemaphysalis longicornis</name>
    <name type="common">Bush tick</name>
    <dbReference type="NCBI Taxonomy" id="44386"/>
    <lineage>
        <taxon>Eukaryota</taxon>
        <taxon>Metazoa</taxon>
        <taxon>Ecdysozoa</taxon>
        <taxon>Arthropoda</taxon>
        <taxon>Chelicerata</taxon>
        <taxon>Arachnida</taxon>
        <taxon>Acari</taxon>
        <taxon>Parasitiformes</taxon>
        <taxon>Ixodida</taxon>
        <taxon>Ixodoidea</taxon>
        <taxon>Ixodidae</taxon>
        <taxon>Haemaphysalinae</taxon>
        <taxon>Haemaphysalis</taxon>
    </lineage>
</organism>
<proteinExistence type="predicted"/>
<evidence type="ECO:0000259" key="4">
    <source>
        <dbReference type="SMART" id="SM00360"/>
    </source>
</evidence>
<dbReference type="InterPro" id="IPR012677">
    <property type="entry name" value="Nucleotide-bd_a/b_plait_sf"/>
</dbReference>
<name>A0A9J6GBP8_HAELO</name>
<reference evidence="5 6" key="1">
    <citation type="journal article" date="2020" name="Cell">
        <title>Large-Scale Comparative Analyses of Tick Genomes Elucidate Their Genetic Diversity and Vector Capacities.</title>
        <authorList>
            <consortium name="Tick Genome and Microbiome Consortium (TIGMIC)"/>
            <person name="Jia N."/>
            <person name="Wang J."/>
            <person name="Shi W."/>
            <person name="Du L."/>
            <person name="Sun Y."/>
            <person name="Zhan W."/>
            <person name="Jiang J.F."/>
            <person name="Wang Q."/>
            <person name="Zhang B."/>
            <person name="Ji P."/>
            <person name="Bell-Sakyi L."/>
            <person name="Cui X.M."/>
            <person name="Yuan T.T."/>
            <person name="Jiang B.G."/>
            <person name="Yang W.F."/>
            <person name="Lam T.T."/>
            <person name="Chang Q.C."/>
            <person name="Ding S.J."/>
            <person name="Wang X.J."/>
            <person name="Zhu J.G."/>
            <person name="Ruan X.D."/>
            <person name="Zhao L."/>
            <person name="Wei J.T."/>
            <person name="Ye R.Z."/>
            <person name="Que T.C."/>
            <person name="Du C.H."/>
            <person name="Zhou Y.H."/>
            <person name="Cheng J.X."/>
            <person name="Dai P.F."/>
            <person name="Guo W.B."/>
            <person name="Han X.H."/>
            <person name="Huang E.J."/>
            <person name="Li L.F."/>
            <person name="Wei W."/>
            <person name="Gao Y.C."/>
            <person name="Liu J.Z."/>
            <person name="Shao H.Z."/>
            <person name="Wang X."/>
            <person name="Wang C.C."/>
            <person name="Yang T.C."/>
            <person name="Huo Q.B."/>
            <person name="Li W."/>
            <person name="Chen H.Y."/>
            <person name="Chen S.E."/>
            <person name="Zhou L.G."/>
            <person name="Ni X.B."/>
            <person name="Tian J.H."/>
            <person name="Sheng Y."/>
            <person name="Liu T."/>
            <person name="Pan Y.S."/>
            <person name="Xia L.Y."/>
            <person name="Li J."/>
            <person name="Zhao F."/>
            <person name="Cao W.C."/>
        </authorList>
    </citation>
    <scope>NUCLEOTIDE SEQUENCE [LARGE SCALE GENOMIC DNA]</scope>
    <source>
        <strain evidence="5">HaeL-2018</strain>
    </source>
</reference>
<sequence>MDRETFDEPPEPLATSSLEETPEPSGATRYQGVQYQTLPPLSTGKPCLHLRGLPDDAQPETIIEFLGQDAYSVIDQGVHIIYTPEGRPSGEAIVHMKSEEAAFWAVVNSHNRHMMGRRPSIIEALLCSVDEMKARLAGSQPGPVSFPRDGAGEPQPELHYFTNPGHPSALTPAAVATPSPLMSPASSMPSPLSQAALPDTCSPDMAAATWLLVRNLPESATVQDVLAFFSGFPGLKPDGVYMLNKADRFFKDSAFVAVPCRATAVRGVLDRQCHYIGDRKIDICIVDTASALRWLRVPGRAHAYGVPPPSQPPRQ</sequence>
<comment type="caution">
    <text evidence="5">The sequence shown here is derived from an EMBL/GenBank/DDBJ whole genome shotgun (WGS) entry which is preliminary data.</text>
</comment>
<dbReference type="EMBL" id="JABSTR010000006">
    <property type="protein sequence ID" value="KAH9372837.1"/>
    <property type="molecule type" value="Genomic_DNA"/>
</dbReference>
<evidence type="ECO:0000256" key="2">
    <source>
        <dbReference type="ARBA" id="ARBA00022884"/>
    </source>
</evidence>
<keyword evidence="6" id="KW-1185">Reference proteome</keyword>
<keyword evidence="1" id="KW-0677">Repeat</keyword>
<dbReference type="InterPro" id="IPR050666">
    <property type="entry name" value="ESRP"/>
</dbReference>
<dbReference type="GO" id="GO:0003723">
    <property type="term" value="F:RNA binding"/>
    <property type="evidence" value="ECO:0007669"/>
    <property type="project" value="UniProtKB-KW"/>
</dbReference>
<dbReference type="Proteomes" id="UP000821853">
    <property type="component" value="Chromosome 4"/>
</dbReference>
<evidence type="ECO:0000313" key="5">
    <source>
        <dbReference type="EMBL" id="KAH9372837.1"/>
    </source>
</evidence>
<feature type="domain" description="RRM" evidence="4">
    <location>
        <begin position="47"/>
        <end position="123"/>
    </location>
</feature>
<dbReference type="SUPFAM" id="SSF54928">
    <property type="entry name" value="RNA-binding domain, RBD"/>
    <property type="match status" value="2"/>
</dbReference>
<keyword evidence="2" id="KW-0694">RNA-binding</keyword>
<accession>A0A9J6GBP8</accession>
<dbReference type="VEuPathDB" id="VectorBase:HLOH_051597"/>
<evidence type="ECO:0000256" key="1">
    <source>
        <dbReference type="ARBA" id="ARBA00022737"/>
    </source>
</evidence>
<dbReference type="Gene3D" id="3.30.70.330">
    <property type="match status" value="2"/>
</dbReference>
<protein>
    <recommendedName>
        <fullName evidence="4">RRM domain-containing protein</fullName>
    </recommendedName>
</protein>
<dbReference type="PANTHER" id="PTHR13976">
    <property type="entry name" value="HETEROGENEOUS NUCLEAR RIBONUCLEOPROTEIN-RELATED"/>
    <property type="match status" value="1"/>
</dbReference>
<feature type="region of interest" description="Disordered" evidence="3">
    <location>
        <begin position="1"/>
        <end position="28"/>
    </location>
</feature>
<dbReference type="SMART" id="SM00360">
    <property type="entry name" value="RRM"/>
    <property type="match status" value="2"/>
</dbReference>